<feature type="region of interest" description="Disordered" evidence="1">
    <location>
        <begin position="38"/>
        <end position="60"/>
    </location>
</feature>
<feature type="transmembrane region" description="Helical" evidence="2">
    <location>
        <begin position="87"/>
        <end position="106"/>
    </location>
</feature>
<dbReference type="Proteomes" id="UP000198900">
    <property type="component" value="Unassembled WGS sequence"/>
</dbReference>
<keyword evidence="2" id="KW-0812">Transmembrane</keyword>
<dbReference type="RefSeq" id="WP_244186397.1">
    <property type="nucleotide sequence ID" value="NZ_FNDI01000001.1"/>
</dbReference>
<dbReference type="EMBL" id="FNDI01000001">
    <property type="protein sequence ID" value="SDG97696.1"/>
    <property type="molecule type" value="Genomic_DNA"/>
</dbReference>
<feature type="transmembrane region" description="Helical" evidence="2">
    <location>
        <begin position="112"/>
        <end position="135"/>
    </location>
</feature>
<dbReference type="AlphaFoldDB" id="A0A7Z7B0D6"/>
<accession>A0A7Z7B0D6</accession>
<organism evidence="3 4">
    <name type="scientific">Paraburkholderia steynii</name>
    <dbReference type="NCBI Taxonomy" id="1245441"/>
    <lineage>
        <taxon>Bacteria</taxon>
        <taxon>Pseudomonadati</taxon>
        <taxon>Pseudomonadota</taxon>
        <taxon>Betaproteobacteria</taxon>
        <taxon>Burkholderiales</taxon>
        <taxon>Burkholderiaceae</taxon>
        <taxon>Paraburkholderia</taxon>
    </lineage>
</organism>
<feature type="transmembrane region" description="Helical" evidence="2">
    <location>
        <begin position="142"/>
        <end position="161"/>
    </location>
</feature>
<name>A0A7Z7B0D6_9BURK</name>
<feature type="transmembrane region" description="Helical" evidence="2">
    <location>
        <begin position="16"/>
        <end position="34"/>
    </location>
</feature>
<keyword evidence="2" id="KW-0472">Membrane</keyword>
<evidence type="ECO:0000256" key="2">
    <source>
        <dbReference type="SAM" id="Phobius"/>
    </source>
</evidence>
<feature type="transmembrane region" description="Helical" evidence="2">
    <location>
        <begin position="256"/>
        <end position="282"/>
    </location>
</feature>
<protein>
    <submittedName>
        <fullName evidence="3">Uncharacterized protein</fullName>
    </submittedName>
</protein>
<sequence>MLDQLLDVLGNSHFEAYLGGPLVGLILGAILNSLGKRPGPENRGHSLQDARHQLDQHRERREQKSIVDHHHYHHSGTGTGGDTSLPVAFFGLVLLAVALVMFAAYLPQLAGTLYFVTTAIAMCSLTAAVLACVTGRFNTREWWMQAVFPATVSLGCFWLTLQAQQAIRPDVVAFAQELLADQPVSFGMLVRAAVRFTKSVGSEYVQWMMFDMMAFVCVIACAVIALLRLAYYVSLSNARDGGAGIWLSLALRTEPFAGRGGAVFVVAMFTFGTLLATGRFYYLVHNIPGLA</sequence>
<comment type="caution">
    <text evidence="3">The sequence shown here is derived from an EMBL/GenBank/DDBJ whole genome shotgun (WGS) entry which is preliminary data.</text>
</comment>
<evidence type="ECO:0000256" key="1">
    <source>
        <dbReference type="SAM" id="MobiDB-lite"/>
    </source>
</evidence>
<gene>
    <name evidence="3" type="ORF">SAMN04487926_101484</name>
</gene>
<evidence type="ECO:0000313" key="4">
    <source>
        <dbReference type="Proteomes" id="UP000198900"/>
    </source>
</evidence>
<keyword evidence="4" id="KW-1185">Reference proteome</keyword>
<keyword evidence="2" id="KW-1133">Transmembrane helix</keyword>
<evidence type="ECO:0000313" key="3">
    <source>
        <dbReference type="EMBL" id="SDG97696.1"/>
    </source>
</evidence>
<reference evidence="3" key="1">
    <citation type="submission" date="2016-10" db="EMBL/GenBank/DDBJ databases">
        <authorList>
            <person name="Varghese N."/>
            <person name="Submissions S."/>
        </authorList>
    </citation>
    <scope>NUCLEOTIDE SEQUENCE [LARGE SCALE GENOMIC DNA]</scope>
    <source>
        <strain evidence="3">YR281</strain>
    </source>
</reference>
<feature type="transmembrane region" description="Helical" evidence="2">
    <location>
        <begin position="212"/>
        <end position="235"/>
    </location>
</feature>
<proteinExistence type="predicted"/>